<name>A0A2B7XYT9_9EURO</name>
<reference evidence="1 2" key="1">
    <citation type="submission" date="2017-10" db="EMBL/GenBank/DDBJ databases">
        <title>Comparative genomics in systemic dimorphic fungi from Ajellomycetaceae.</title>
        <authorList>
            <person name="Munoz J.F."/>
            <person name="Mcewen J.G."/>
            <person name="Clay O.K."/>
            <person name="Cuomo C.A."/>
        </authorList>
    </citation>
    <scope>NUCLEOTIDE SEQUENCE [LARGE SCALE GENOMIC DNA]</scope>
    <source>
        <strain evidence="1 2">UAMH5409</strain>
    </source>
</reference>
<proteinExistence type="predicted"/>
<dbReference type="AlphaFoldDB" id="A0A2B7XYT9"/>
<sequence>MKQKARRLKVQGASASLPQIGPMCLGTGLGNYAVWCTWLIGRPKNISTTSLYDCMRRHAKSLTAEWVTSLTSAP</sequence>
<evidence type="ECO:0000313" key="1">
    <source>
        <dbReference type="EMBL" id="PGH13943.1"/>
    </source>
</evidence>
<keyword evidence="2" id="KW-1185">Reference proteome</keyword>
<organism evidence="1 2">
    <name type="scientific">Helicocarpus griseus UAMH5409</name>
    <dbReference type="NCBI Taxonomy" id="1447875"/>
    <lineage>
        <taxon>Eukaryota</taxon>
        <taxon>Fungi</taxon>
        <taxon>Dikarya</taxon>
        <taxon>Ascomycota</taxon>
        <taxon>Pezizomycotina</taxon>
        <taxon>Eurotiomycetes</taxon>
        <taxon>Eurotiomycetidae</taxon>
        <taxon>Onygenales</taxon>
        <taxon>Ajellomycetaceae</taxon>
        <taxon>Helicocarpus</taxon>
    </lineage>
</organism>
<evidence type="ECO:0000313" key="2">
    <source>
        <dbReference type="Proteomes" id="UP000223968"/>
    </source>
</evidence>
<comment type="caution">
    <text evidence="1">The sequence shown here is derived from an EMBL/GenBank/DDBJ whole genome shotgun (WGS) entry which is preliminary data.</text>
</comment>
<accession>A0A2B7XYT9</accession>
<dbReference type="EMBL" id="PDNB01000040">
    <property type="protein sequence ID" value="PGH13943.1"/>
    <property type="molecule type" value="Genomic_DNA"/>
</dbReference>
<dbReference type="Proteomes" id="UP000223968">
    <property type="component" value="Unassembled WGS sequence"/>
</dbReference>
<protein>
    <submittedName>
        <fullName evidence="1">Uncharacterized protein</fullName>
    </submittedName>
</protein>
<gene>
    <name evidence="1" type="ORF">AJ79_03358</name>
</gene>